<protein>
    <submittedName>
        <fullName evidence="5">ABC transporter ATP-binding protein</fullName>
    </submittedName>
</protein>
<dbReference type="PANTHER" id="PTHR42788">
    <property type="entry name" value="TAURINE IMPORT ATP-BINDING PROTEIN-RELATED"/>
    <property type="match status" value="1"/>
</dbReference>
<sequence length="242" mass="25479">MTGTDLRFEDIGVRYGTREILRGVSAHVPPGGILALLGRSGSGKSTLLNVAAGLAEPSRGRVVTAAPPRVGYVFQDARLLPWLTLEQNLALVCPPEFRADIPATLALVGLAGRDRDRPGQLSLGMAQRAAVARALVVRPDLLLLDEPCGALDELTAAELRAELGDLLRRRPATTLLVTHHPGEAVQLADRVLVLGGAPTGVAGTLDIDLPRPRDPDDPATLPLLREVRGLLRRADAPAGVGA</sequence>
<dbReference type="Gene3D" id="3.40.50.300">
    <property type="entry name" value="P-loop containing nucleotide triphosphate hydrolases"/>
    <property type="match status" value="1"/>
</dbReference>
<dbReference type="SUPFAM" id="SSF52540">
    <property type="entry name" value="P-loop containing nucleoside triphosphate hydrolases"/>
    <property type="match status" value="1"/>
</dbReference>
<accession>A0ABV7ZCW1</accession>
<evidence type="ECO:0000256" key="1">
    <source>
        <dbReference type="ARBA" id="ARBA00022448"/>
    </source>
</evidence>
<proteinExistence type="predicted"/>
<dbReference type="RefSeq" id="WP_322471912.1">
    <property type="nucleotide sequence ID" value="NZ_JBHRZG010000024.1"/>
</dbReference>
<feature type="domain" description="ABC transporter" evidence="4">
    <location>
        <begin position="6"/>
        <end position="221"/>
    </location>
</feature>
<keyword evidence="3 5" id="KW-0067">ATP-binding</keyword>
<organism evidence="5 6">
    <name type="scientific">Deinococcus rufus</name>
    <dbReference type="NCBI Taxonomy" id="2136097"/>
    <lineage>
        <taxon>Bacteria</taxon>
        <taxon>Thermotogati</taxon>
        <taxon>Deinococcota</taxon>
        <taxon>Deinococci</taxon>
        <taxon>Deinococcales</taxon>
        <taxon>Deinococcaceae</taxon>
        <taxon>Deinococcus</taxon>
    </lineage>
</organism>
<evidence type="ECO:0000256" key="2">
    <source>
        <dbReference type="ARBA" id="ARBA00022741"/>
    </source>
</evidence>
<reference evidence="6" key="1">
    <citation type="journal article" date="2019" name="Int. J. Syst. Evol. Microbiol.">
        <title>The Global Catalogue of Microorganisms (GCM) 10K type strain sequencing project: providing services to taxonomists for standard genome sequencing and annotation.</title>
        <authorList>
            <consortium name="The Broad Institute Genomics Platform"/>
            <consortium name="The Broad Institute Genome Sequencing Center for Infectious Disease"/>
            <person name="Wu L."/>
            <person name="Ma J."/>
        </authorList>
    </citation>
    <scope>NUCLEOTIDE SEQUENCE [LARGE SCALE GENOMIC DNA]</scope>
    <source>
        <strain evidence="6">CCTCC AB 2017081</strain>
    </source>
</reference>
<gene>
    <name evidence="5" type="ORF">ACFOSB_20390</name>
</gene>
<dbReference type="SMART" id="SM00382">
    <property type="entry name" value="AAA"/>
    <property type="match status" value="1"/>
</dbReference>
<keyword evidence="1" id="KW-0813">Transport</keyword>
<evidence type="ECO:0000313" key="5">
    <source>
        <dbReference type="EMBL" id="MFC3835227.1"/>
    </source>
</evidence>
<dbReference type="Proteomes" id="UP001595803">
    <property type="component" value="Unassembled WGS sequence"/>
</dbReference>
<dbReference type="GO" id="GO:0005524">
    <property type="term" value="F:ATP binding"/>
    <property type="evidence" value="ECO:0007669"/>
    <property type="project" value="UniProtKB-KW"/>
</dbReference>
<name>A0ABV7ZCW1_9DEIO</name>
<dbReference type="EMBL" id="JBHRZG010000024">
    <property type="protein sequence ID" value="MFC3835227.1"/>
    <property type="molecule type" value="Genomic_DNA"/>
</dbReference>
<dbReference type="InterPro" id="IPR003593">
    <property type="entry name" value="AAA+_ATPase"/>
</dbReference>
<dbReference type="Pfam" id="PF00005">
    <property type="entry name" value="ABC_tran"/>
    <property type="match status" value="1"/>
</dbReference>
<keyword evidence="6" id="KW-1185">Reference proteome</keyword>
<dbReference type="PANTHER" id="PTHR42788:SF19">
    <property type="entry name" value="ALIPHATIC SULFONATES IMPORT ATP-BINDING PROTEIN SSUB 2"/>
    <property type="match status" value="1"/>
</dbReference>
<evidence type="ECO:0000259" key="4">
    <source>
        <dbReference type="PROSITE" id="PS50893"/>
    </source>
</evidence>
<dbReference type="InterPro" id="IPR050166">
    <property type="entry name" value="ABC_transporter_ATP-bind"/>
</dbReference>
<dbReference type="PROSITE" id="PS50893">
    <property type="entry name" value="ABC_TRANSPORTER_2"/>
    <property type="match status" value="1"/>
</dbReference>
<dbReference type="InterPro" id="IPR003439">
    <property type="entry name" value="ABC_transporter-like_ATP-bd"/>
</dbReference>
<keyword evidence="2" id="KW-0547">Nucleotide-binding</keyword>
<evidence type="ECO:0000256" key="3">
    <source>
        <dbReference type="ARBA" id="ARBA00022840"/>
    </source>
</evidence>
<comment type="caution">
    <text evidence="5">The sequence shown here is derived from an EMBL/GenBank/DDBJ whole genome shotgun (WGS) entry which is preliminary data.</text>
</comment>
<dbReference type="InterPro" id="IPR027417">
    <property type="entry name" value="P-loop_NTPase"/>
</dbReference>
<dbReference type="PROSITE" id="PS00211">
    <property type="entry name" value="ABC_TRANSPORTER_1"/>
    <property type="match status" value="1"/>
</dbReference>
<dbReference type="InterPro" id="IPR017871">
    <property type="entry name" value="ABC_transporter-like_CS"/>
</dbReference>
<evidence type="ECO:0000313" key="6">
    <source>
        <dbReference type="Proteomes" id="UP001595803"/>
    </source>
</evidence>